<sequence>MAKVERPATTFIRSGNTADGDKNNTERGINLDAIPVLTKLTVNIPIVDKTRLQLWLTFRTSADDVFKKMKLTSVEGNLLADSTFLFWLKYVDDLNQKNPREAKSAVSVLASRYGDNQLSTMLNAAMKEQHTKALAIGLQTQRLEDWKLRNIPPLDVFEALQFKKHDILMNPALTSWFKYLDDFNVRNPTEKLSLMETLSLGLGDRALAEVLEAGPILSDPENYADEALIEMLVAAKKDPTAETIAKNLELLLLTRWLREKKQPPTVARWMFADKSVSEEFYQ</sequence>
<dbReference type="VEuPathDB" id="FungiDB:PC110_g18799"/>
<name>A0A8T1ET04_9STRA</name>
<feature type="region of interest" description="Disordered" evidence="1">
    <location>
        <begin position="1"/>
        <end position="25"/>
    </location>
</feature>
<evidence type="ECO:0000313" key="4">
    <source>
        <dbReference type="Proteomes" id="UP000697107"/>
    </source>
</evidence>
<organism evidence="3 4">
    <name type="scientific">Phytophthora cactorum</name>
    <dbReference type="NCBI Taxonomy" id="29920"/>
    <lineage>
        <taxon>Eukaryota</taxon>
        <taxon>Sar</taxon>
        <taxon>Stramenopiles</taxon>
        <taxon>Oomycota</taxon>
        <taxon>Peronosporomycetes</taxon>
        <taxon>Peronosporales</taxon>
        <taxon>Peronosporaceae</taxon>
        <taxon>Phytophthora</taxon>
    </lineage>
</organism>
<evidence type="ECO:0008006" key="5">
    <source>
        <dbReference type="Google" id="ProtNLM"/>
    </source>
</evidence>
<dbReference type="Proteomes" id="UP000736787">
    <property type="component" value="Unassembled WGS sequence"/>
</dbReference>
<dbReference type="AlphaFoldDB" id="A0A8T1ET04"/>
<dbReference type="Proteomes" id="UP000697107">
    <property type="component" value="Unassembled WGS sequence"/>
</dbReference>
<accession>A0A8T1ET04</accession>
<dbReference type="EMBL" id="RCMK01003252">
    <property type="protein sequence ID" value="KAG2875889.1"/>
    <property type="molecule type" value="Genomic_DNA"/>
</dbReference>
<gene>
    <name evidence="2" type="ORF">PC117_g27350</name>
    <name evidence="3" type="ORF">PC118_g24687</name>
</gene>
<evidence type="ECO:0000256" key="1">
    <source>
        <dbReference type="SAM" id="MobiDB-lite"/>
    </source>
</evidence>
<reference evidence="3" key="1">
    <citation type="submission" date="2018-10" db="EMBL/GenBank/DDBJ databases">
        <title>Effector identification in a new, highly contiguous assembly of the strawberry crown rot pathogen Phytophthora cactorum.</title>
        <authorList>
            <person name="Armitage A.D."/>
            <person name="Nellist C.F."/>
            <person name="Bates H."/>
            <person name="Vickerstaff R.J."/>
            <person name="Harrison R.J."/>
        </authorList>
    </citation>
    <scope>NUCLEOTIDE SEQUENCE</scope>
    <source>
        <strain evidence="2">4040</strain>
        <strain evidence="3">P415</strain>
    </source>
</reference>
<protein>
    <recommendedName>
        <fullName evidence="5">RXLR phytopathogen effector protein WY-domain domain-containing protein</fullName>
    </recommendedName>
</protein>
<dbReference type="EMBL" id="RCML01003322">
    <property type="protein sequence ID" value="KAG2955858.1"/>
    <property type="molecule type" value="Genomic_DNA"/>
</dbReference>
<comment type="caution">
    <text evidence="3">The sequence shown here is derived from an EMBL/GenBank/DDBJ whole genome shotgun (WGS) entry which is preliminary data.</text>
</comment>
<proteinExistence type="predicted"/>
<evidence type="ECO:0000313" key="2">
    <source>
        <dbReference type="EMBL" id="KAG2875889.1"/>
    </source>
</evidence>
<evidence type="ECO:0000313" key="3">
    <source>
        <dbReference type="EMBL" id="KAG2955858.1"/>
    </source>
</evidence>